<evidence type="ECO:0000256" key="1">
    <source>
        <dbReference type="ARBA" id="ARBA00022741"/>
    </source>
</evidence>
<dbReference type="GO" id="GO:0016787">
    <property type="term" value="F:hydrolase activity"/>
    <property type="evidence" value="ECO:0007669"/>
    <property type="project" value="UniProtKB-KW"/>
</dbReference>
<dbReference type="Pfam" id="PF17191">
    <property type="entry name" value="RecG_wedge"/>
    <property type="match status" value="1"/>
</dbReference>
<dbReference type="Pfam" id="PF00271">
    <property type="entry name" value="Helicase_C"/>
    <property type="match status" value="1"/>
</dbReference>
<evidence type="ECO:0000256" key="6">
    <source>
        <dbReference type="ARBA" id="ARBA00023125"/>
    </source>
</evidence>
<dbReference type="Pfam" id="PF00270">
    <property type="entry name" value="DEAD"/>
    <property type="match status" value="1"/>
</dbReference>
<feature type="domain" description="Helicase ATP-binding" evidence="8">
    <location>
        <begin position="262"/>
        <end position="418"/>
    </location>
</feature>
<dbReference type="GO" id="GO:0003677">
    <property type="term" value="F:DNA binding"/>
    <property type="evidence" value="ECO:0007669"/>
    <property type="project" value="UniProtKB-KW"/>
</dbReference>
<evidence type="ECO:0000259" key="8">
    <source>
        <dbReference type="PROSITE" id="PS51192"/>
    </source>
</evidence>
<protein>
    <submittedName>
        <fullName evidence="10">ATP-dependent DNA helicase RecG</fullName>
    </submittedName>
</protein>
<dbReference type="InterPro" id="IPR027417">
    <property type="entry name" value="P-loop_NTPase"/>
</dbReference>
<dbReference type="PANTHER" id="PTHR47964:SF1">
    <property type="entry name" value="ATP-DEPENDENT DNA HELICASE HOMOLOG RECG, CHLOROPLASTIC"/>
    <property type="match status" value="1"/>
</dbReference>
<keyword evidence="11" id="KW-1185">Reference proteome</keyword>
<dbReference type="PROSITE" id="PS51194">
    <property type="entry name" value="HELICASE_CTER"/>
    <property type="match status" value="1"/>
</dbReference>
<dbReference type="InterPro" id="IPR014001">
    <property type="entry name" value="Helicase_ATP-bd"/>
</dbReference>
<dbReference type="AlphaFoldDB" id="U4KSR0"/>
<dbReference type="InterPro" id="IPR033454">
    <property type="entry name" value="RecG_wedge"/>
</dbReference>
<dbReference type="SMART" id="SM00487">
    <property type="entry name" value="DEXDc"/>
    <property type="match status" value="1"/>
</dbReference>
<dbReference type="STRING" id="61635.BN85303530"/>
<dbReference type="OrthoDB" id="9804325at2"/>
<name>U4KSR0_9MOLU</name>
<dbReference type="InterPro" id="IPR001650">
    <property type="entry name" value="Helicase_C-like"/>
</dbReference>
<gene>
    <name evidence="10" type="primary">recG</name>
    <name evidence="10" type="ORF">BN85303530</name>
</gene>
<dbReference type="KEGG" id="abra:BN85303530"/>
<dbReference type="EMBL" id="FO681348">
    <property type="protein sequence ID" value="CCV65374.1"/>
    <property type="molecule type" value="Genomic_DNA"/>
</dbReference>
<accession>U4KSR0</accession>
<evidence type="ECO:0000256" key="4">
    <source>
        <dbReference type="ARBA" id="ARBA00022806"/>
    </source>
</evidence>
<keyword evidence="2" id="KW-0227">DNA damage</keyword>
<feature type="domain" description="Helicase C-terminal" evidence="9">
    <location>
        <begin position="437"/>
        <end position="591"/>
    </location>
</feature>
<dbReference type="PANTHER" id="PTHR47964">
    <property type="entry name" value="ATP-DEPENDENT DNA HELICASE HOMOLOG RECG, CHLOROPLASTIC"/>
    <property type="match status" value="1"/>
</dbReference>
<dbReference type="InterPro" id="IPR011545">
    <property type="entry name" value="DEAD/DEAH_box_helicase_dom"/>
</dbReference>
<evidence type="ECO:0000256" key="2">
    <source>
        <dbReference type="ARBA" id="ARBA00022763"/>
    </source>
</evidence>
<dbReference type="RefSeq" id="WP_030004235.1">
    <property type="nucleotide sequence ID" value="NC_022549.1"/>
</dbReference>
<keyword evidence="7" id="KW-0234">DNA repair</keyword>
<proteinExistence type="predicted"/>
<keyword evidence="1" id="KW-0547">Nucleotide-binding</keyword>
<sequence length="652" mass="74904">MYRIIDAPGVGKQLEILFHNHQIETINDLIFTFPKKYQSFKEDALLFAIDKTEVTVTGQLIDIPKIVNHRGTLKSVQFKLLVDNEVIKVIAYRREYLKESMTEHMTLTVKGKYEKKKRLITAQAVLLKPLETELKPIYQLDGIYDTTISKIVKKILDQQLVVINDDLPKVLVNKHHLMSKEEMVKTLHLPSSDERLVEALKRLKYEEALRFQYKMMYQKVHHELIFKKPKKYDLEQVKLFIQDIPFELTQDQKETVNDLFRDFKKNYPARRLIQGDVGSGKTIVVGIGVMGAKSAGYQSALMAPTEILAMQHYQFFKNALKNLNICLLTGSTKKKKELKEQIKHGVYDFVIGTHALVTDDVIFKNLGFVIIDEQHRFGVETRETLKEKGNADVVYLSATPIPRTLAIVLFGDMEVSIIKEKPIGRKEIITRYLSDQQLPSVFQHVNKELEKGNKAYFIAPSIESEERGTNVFSLFEEVQAAFSKYTVIMLHGKQSALEKQQAMEDFYQIKSSILVSTSVVEVGLDVKEATIMVITGAKYFGVSQLHQLRGRVGRSDVQSFCYVLSDESDIDRLQYFSKTSDGFQLSEYDLSKRGPGEFLGVRQSGSLRFEYADLGSDFDVFLKAKQDALWLLSNEKENQYYLNYQKLDLDET</sequence>
<organism evidence="10 11">
    <name type="scientific">Acholeplasma brassicae</name>
    <dbReference type="NCBI Taxonomy" id="61635"/>
    <lineage>
        <taxon>Bacteria</taxon>
        <taxon>Bacillati</taxon>
        <taxon>Mycoplasmatota</taxon>
        <taxon>Mollicutes</taxon>
        <taxon>Acholeplasmatales</taxon>
        <taxon>Acholeplasmataceae</taxon>
        <taxon>Acholeplasma</taxon>
    </lineage>
</organism>
<evidence type="ECO:0000313" key="11">
    <source>
        <dbReference type="Proteomes" id="UP000032737"/>
    </source>
</evidence>
<keyword evidence="6" id="KW-0238">DNA-binding</keyword>
<dbReference type="InterPro" id="IPR047112">
    <property type="entry name" value="RecG/Mfd"/>
</dbReference>
<dbReference type="GO" id="GO:0003678">
    <property type="term" value="F:DNA helicase activity"/>
    <property type="evidence" value="ECO:0007669"/>
    <property type="project" value="TreeGrafter"/>
</dbReference>
<dbReference type="SUPFAM" id="SSF52540">
    <property type="entry name" value="P-loop containing nucleoside triphosphate hydrolases"/>
    <property type="match status" value="2"/>
</dbReference>
<dbReference type="GO" id="GO:0006281">
    <property type="term" value="P:DNA repair"/>
    <property type="evidence" value="ECO:0007669"/>
    <property type="project" value="UniProtKB-KW"/>
</dbReference>
<dbReference type="HOGENOM" id="CLU_005122_7_1_14"/>
<dbReference type="GO" id="GO:0005524">
    <property type="term" value="F:ATP binding"/>
    <property type="evidence" value="ECO:0007669"/>
    <property type="project" value="UniProtKB-KW"/>
</dbReference>
<keyword evidence="5" id="KW-0067">ATP-binding</keyword>
<dbReference type="SMART" id="SM00490">
    <property type="entry name" value="HELICc"/>
    <property type="match status" value="1"/>
</dbReference>
<reference evidence="10 11" key="1">
    <citation type="journal article" date="2013" name="J. Mol. Microbiol. Biotechnol.">
        <title>Analysis of the Complete Genomes of Acholeplasma brassicae , A. palmae and A. laidlawii and Their Comparison to the Obligate Parasites from ' Candidatus Phytoplasma'.</title>
        <authorList>
            <person name="Kube M."/>
            <person name="Siewert C."/>
            <person name="Migdoll A.M."/>
            <person name="Duduk B."/>
            <person name="Holz S."/>
            <person name="Rabus R."/>
            <person name="Seemuller E."/>
            <person name="Mitrovic J."/>
            <person name="Muller I."/>
            <person name="Buttner C."/>
            <person name="Reinhardt R."/>
        </authorList>
    </citation>
    <scope>NUCLEOTIDE SEQUENCE [LARGE SCALE GENOMIC DNA]</scope>
    <source>
        <strain evidence="11">0502</strain>
    </source>
</reference>
<evidence type="ECO:0000259" key="9">
    <source>
        <dbReference type="PROSITE" id="PS51194"/>
    </source>
</evidence>
<dbReference type="Proteomes" id="UP000032737">
    <property type="component" value="Chromosome"/>
</dbReference>
<evidence type="ECO:0000256" key="5">
    <source>
        <dbReference type="ARBA" id="ARBA00022840"/>
    </source>
</evidence>
<dbReference type="PROSITE" id="PS51192">
    <property type="entry name" value="HELICASE_ATP_BIND_1"/>
    <property type="match status" value="1"/>
</dbReference>
<evidence type="ECO:0000256" key="3">
    <source>
        <dbReference type="ARBA" id="ARBA00022801"/>
    </source>
</evidence>
<dbReference type="InterPro" id="IPR012340">
    <property type="entry name" value="NA-bd_OB-fold"/>
</dbReference>
<evidence type="ECO:0000313" key="10">
    <source>
        <dbReference type="EMBL" id="CCV65374.1"/>
    </source>
</evidence>
<dbReference type="SUPFAM" id="SSF50249">
    <property type="entry name" value="Nucleic acid-binding proteins"/>
    <property type="match status" value="1"/>
</dbReference>
<keyword evidence="3" id="KW-0378">Hydrolase</keyword>
<keyword evidence="4 10" id="KW-0347">Helicase</keyword>
<dbReference type="Gene3D" id="3.40.50.300">
    <property type="entry name" value="P-loop containing nucleotide triphosphate hydrolases"/>
    <property type="match status" value="2"/>
</dbReference>
<evidence type="ECO:0000256" key="7">
    <source>
        <dbReference type="ARBA" id="ARBA00023204"/>
    </source>
</evidence>